<dbReference type="InterPro" id="IPR002810">
    <property type="entry name" value="NfeD-like_C"/>
</dbReference>
<evidence type="ECO:0000256" key="6">
    <source>
        <dbReference type="SAM" id="Phobius"/>
    </source>
</evidence>
<comment type="caution">
    <text evidence="10">The sequence shown here is derived from an EMBL/GenBank/DDBJ whole genome shotgun (WGS) entry which is preliminary data.</text>
</comment>
<feature type="domain" description="NfeD integral membrane" evidence="8">
    <location>
        <begin position="255"/>
        <end position="373"/>
    </location>
</feature>
<dbReference type="InterPro" id="IPR056738">
    <property type="entry name" value="NfeD1b_N"/>
</dbReference>
<feature type="transmembrane region" description="Helical" evidence="6">
    <location>
        <begin position="326"/>
        <end position="344"/>
    </location>
</feature>
<dbReference type="FunFam" id="2.40.50.140:FF:000336">
    <property type="entry name" value="Membrane-bound serine protease"/>
    <property type="match status" value="1"/>
</dbReference>
<name>A0AA41WFV8_9BACT</name>
<feature type="transmembrane region" description="Helical" evidence="6">
    <location>
        <begin position="278"/>
        <end position="296"/>
    </location>
</feature>
<evidence type="ECO:0000259" key="7">
    <source>
        <dbReference type="Pfam" id="PF01957"/>
    </source>
</evidence>
<dbReference type="EMBL" id="JAMSLR010000003">
    <property type="protein sequence ID" value="MCM8748656.1"/>
    <property type="molecule type" value="Genomic_DNA"/>
</dbReference>
<dbReference type="FunFam" id="3.90.226.10:FF:000089">
    <property type="entry name" value="Membrane-bound serine protease"/>
    <property type="match status" value="1"/>
</dbReference>
<evidence type="ECO:0000313" key="10">
    <source>
        <dbReference type="EMBL" id="MCM8748656.1"/>
    </source>
</evidence>
<dbReference type="Pfam" id="PF01957">
    <property type="entry name" value="NfeD"/>
    <property type="match status" value="1"/>
</dbReference>
<dbReference type="PANTHER" id="PTHR33507:SF4">
    <property type="entry name" value="NODULATION COMPETITIVENESS PROTEIN NFED"/>
    <property type="match status" value="1"/>
</dbReference>
<accession>A0AA41WFV8</accession>
<dbReference type="Gene3D" id="3.90.226.10">
    <property type="entry name" value="2-enoyl-CoA Hydratase, Chain A, domain 1"/>
    <property type="match status" value="1"/>
</dbReference>
<feature type="region of interest" description="Disordered" evidence="5">
    <location>
        <begin position="452"/>
        <end position="478"/>
    </location>
</feature>
<gene>
    <name evidence="10" type="ORF">NET02_05820</name>
</gene>
<evidence type="ECO:0000256" key="5">
    <source>
        <dbReference type="SAM" id="MobiDB-lite"/>
    </source>
</evidence>
<dbReference type="InterPro" id="IPR029045">
    <property type="entry name" value="ClpP/crotonase-like_dom_sf"/>
</dbReference>
<keyword evidence="3 6" id="KW-1133">Transmembrane helix</keyword>
<dbReference type="CDD" id="cd07020">
    <property type="entry name" value="Clp_protease_NfeD_1"/>
    <property type="match status" value="1"/>
</dbReference>
<keyword evidence="4 6" id="KW-0472">Membrane</keyword>
<dbReference type="AlphaFoldDB" id="A0AA41WFV8"/>
<protein>
    <submittedName>
        <fullName evidence="10">Nodulation protein NfeD</fullName>
    </submittedName>
</protein>
<organism evidence="10 11">
    <name type="scientific">Thermalbibacter longus</name>
    <dbReference type="NCBI Taxonomy" id="2951981"/>
    <lineage>
        <taxon>Bacteria</taxon>
        <taxon>Pseudomonadati</taxon>
        <taxon>Thermomicrobiota</taxon>
        <taxon>Thermomicrobia</taxon>
        <taxon>Thermomicrobiales</taxon>
        <taxon>Thermomicrobiaceae</taxon>
        <taxon>Thermalbibacter</taxon>
    </lineage>
</organism>
<dbReference type="GO" id="GO:0016020">
    <property type="term" value="C:membrane"/>
    <property type="evidence" value="ECO:0007669"/>
    <property type="project" value="UniProtKB-SubCell"/>
</dbReference>
<keyword evidence="2 6" id="KW-0812">Transmembrane</keyword>
<comment type="subcellular location">
    <subcellularLocation>
        <location evidence="1">Membrane</location>
        <topology evidence="1">Multi-pass membrane protein</topology>
    </subcellularLocation>
</comment>
<evidence type="ECO:0000256" key="3">
    <source>
        <dbReference type="ARBA" id="ARBA00022989"/>
    </source>
</evidence>
<keyword evidence="11" id="KW-1185">Reference proteome</keyword>
<dbReference type="Proteomes" id="UP001165306">
    <property type="component" value="Unassembled WGS sequence"/>
</dbReference>
<evidence type="ECO:0000256" key="2">
    <source>
        <dbReference type="ARBA" id="ARBA00022692"/>
    </source>
</evidence>
<dbReference type="InterPro" id="IPR052165">
    <property type="entry name" value="Membrane_assoc_protease"/>
</dbReference>
<reference evidence="10" key="1">
    <citation type="submission" date="2022-06" db="EMBL/GenBank/DDBJ databases">
        <title>CFH 74404 Thermomicrobiaceae sp.</title>
        <authorList>
            <person name="Ming H."/>
            <person name="Li W.-J."/>
            <person name="Zhao Z."/>
        </authorList>
    </citation>
    <scope>NUCLEOTIDE SEQUENCE</scope>
    <source>
        <strain evidence="10">CFH 74404</strain>
    </source>
</reference>
<dbReference type="SUPFAM" id="SSF52096">
    <property type="entry name" value="ClpP/crotonase"/>
    <property type="match status" value="1"/>
</dbReference>
<dbReference type="RefSeq" id="WP_284056437.1">
    <property type="nucleotide sequence ID" value="NZ_JAMSLR010000003.1"/>
</dbReference>
<evidence type="ECO:0000256" key="4">
    <source>
        <dbReference type="ARBA" id="ARBA00023136"/>
    </source>
</evidence>
<evidence type="ECO:0000256" key="1">
    <source>
        <dbReference type="ARBA" id="ARBA00004141"/>
    </source>
</evidence>
<evidence type="ECO:0000313" key="11">
    <source>
        <dbReference type="Proteomes" id="UP001165306"/>
    </source>
</evidence>
<evidence type="ECO:0000259" key="9">
    <source>
        <dbReference type="Pfam" id="PF25145"/>
    </source>
</evidence>
<feature type="transmembrane region" description="Helical" evidence="6">
    <location>
        <begin position="302"/>
        <end position="321"/>
    </location>
</feature>
<sequence length="478" mass="50212">MNRRVATAATPLRRALAIFLVMSGLAWLLAGTALGSTPRVRLIEVDGAITPVMANYVHRGIREAERAGDHAVVIRLNTPGGLSSAMDDIIQDILASEVPVIVYVAPSGARAASAGVYITYAAHVAAMAPATNIGSASPVLLGQDGQPAQTDETMQQKVVNDAVAKIRGLAELRGRNADWAEQAVREAVNITADQALQMGVIDVVAPSLDALLDTVDGRPVTTMAGEVTLQTRDAEIVPVDMNLVEQFFQILSDPNVAYILLSLGLLGIFLELANPGAVLPGVVGGIFLLLGLFALGNLDVNWAGVLLMAFGFILFIADLYLPTHGVLTVGGIISFALGSFLLMQSPISPVFQISRAVILTVTALVAISFLAVITLVARAHARRPATGREGLIGTVGVVRRALDPEGMVFVEGELWRARSNAGRISEGQLVRVVGVEGLRLTVAPVAPEEVETVAEQPQPAGGVLRPLASITRRGNPAQ</sequence>
<evidence type="ECO:0000259" key="8">
    <source>
        <dbReference type="Pfam" id="PF24961"/>
    </source>
</evidence>
<dbReference type="Gene3D" id="2.40.50.140">
    <property type="entry name" value="Nucleic acid-binding proteins"/>
    <property type="match status" value="1"/>
</dbReference>
<feature type="domain" description="NfeD1b N-terminal" evidence="9">
    <location>
        <begin position="40"/>
        <end position="191"/>
    </location>
</feature>
<dbReference type="InterPro" id="IPR012340">
    <property type="entry name" value="NA-bd_OB-fold"/>
</dbReference>
<dbReference type="InterPro" id="IPR056739">
    <property type="entry name" value="NfeD_membrane"/>
</dbReference>
<dbReference type="Pfam" id="PF24961">
    <property type="entry name" value="NfeD_membrane"/>
    <property type="match status" value="1"/>
</dbReference>
<feature type="transmembrane region" description="Helical" evidence="6">
    <location>
        <begin position="356"/>
        <end position="377"/>
    </location>
</feature>
<dbReference type="Pfam" id="PF25145">
    <property type="entry name" value="NfeD1b_N"/>
    <property type="match status" value="1"/>
</dbReference>
<dbReference type="SUPFAM" id="SSF141322">
    <property type="entry name" value="NfeD domain-like"/>
    <property type="match status" value="1"/>
</dbReference>
<proteinExistence type="predicted"/>
<feature type="domain" description="NfeD-like C-terminal" evidence="7">
    <location>
        <begin position="389"/>
        <end position="444"/>
    </location>
</feature>
<dbReference type="PANTHER" id="PTHR33507">
    <property type="entry name" value="INNER MEMBRANE PROTEIN YBBJ"/>
    <property type="match status" value="1"/>
</dbReference>